<keyword evidence="5" id="KW-1185">Reference proteome</keyword>
<reference evidence="4 5" key="1">
    <citation type="submission" date="2017-03" db="EMBL/GenBank/DDBJ databases">
        <authorList>
            <person name="Afonso C.L."/>
            <person name="Miller P.J."/>
            <person name="Scott M.A."/>
            <person name="Spackman E."/>
            <person name="Goraichik I."/>
            <person name="Dimitrov K.M."/>
            <person name="Suarez D.L."/>
            <person name="Swayne D.E."/>
        </authorList>
    </citation>
    <scope>NUCLEOTIDE SEQUENCE [LARGE SCALE GENOMIC DNA]</scope>
    <source>
        <strain evidence="4">PRJEB14757</strain>
    </source>
</reference>
<dbReference type="EMBL" id="FWEV01000046">
    <property type="protein sequence ID" value="SLM28557.1"/>
    <property type="molecule type" value="Genomic_DNA"/>
</dbReference>
<evidence type="ECO:0000256" key="1">
    <source>
        <dbReference type="ARBA" id="ARBA00010062"/>
    </source>
</evidence>
<protein>
    <recommendedName>
        <fullName evidence="3">Leucine-binding protein domain-containing protein</fullName>
    </recommendedName>
</protein>
<dbReference type="Pfam" id="PF13458">
    <property type="entry name" value="Peripla_BP_6"/>
    <property type="match status" value="1"/>
</dbReference>
<dbReference type="Proteomes" id="UP000191931">
    <property type="component" value="Unassembled WGS sequence"/>
</dbReference>
<evidence type="ECO:0000313" key="4">
    <source>
        <dbReference type="EMBL" id="SLM28557.1"/>
    </source>
</evidence>
<dbReference type="PANTHER" id="PTHR30483:SF6">
    <property type="entry name" value="PERIPLASMIC BINDING PROTEIN OF ABC TRANSPORTER FOR NATURAL AMINO ACIDS"/>
    <property type="match status" value="1"/>
</dbReference>
<dbReference type="PROSITE" id="PS51257">
    <property type="entry name" value="PROKAR_LIPOPROTEIN"/>
    <property type="match status" value="1"/>
</dbReference>
<evidence type="ECO:0000313" key="5">
    <source>
        <dbReference type="Proteomes" id="UP000191931"/>
    </source>
</evidence>
<keyword evidence="2" id="KW-0732">Signal</keyword>
<evidence type="ECO:0000259" key="3">
    <source>
        <dbReference type="Pfam" id="PF13458"/>
    </source>
</evidence>
<evidence type="ECO:0000256" key="2">
    <source>
        <dbReference type="ARBA" id="ARBA00022729"/>
    </source>
</evidence>
<dbReference type="Gene3D" id="3.40.50.2300">
    <property type="match status" value="2"/>
</dbReference>
<dbReference type="AlphaFoldDB" id="A0A1W1H7V5"/>
<accession>A0A1W1H7V5</accession>
<gene>
    <name evidence="4" type="ORF">MTBBW1_140003</name>
</gene>
<dbReference type="STRING" id="1246637.MTBBW1_140003"/>
<feature type="domain" description="Leucine-binding protein" evidence="3">
    <location>
        <begin position="30"/>
        <end position="353"/>
    </location>
</feature>
<dbReference type="RefSeq" id="WP_080798940.1">
    <property type="nucleotide sequence ID" value="NZ_LT828540.1"/>
</dbReference>
<proteinExistence type="inferred from homology"/>
<organism evidence="4 5">
    <name type="scientific">Desulfamplus magnetovallimortis</name>
    <dbReference type="NCBI Taxonomy" id="1246637"/>
    <lineage>
        <taxon>Bacteria</taxon>
        <taxon>Pseudomonadati</taxon>
        <taxon>Thermodesulfobacteriota</taxon>
        <taxon>Desulfobacteria</taxon>
        <taxon>Desulfobacterales</taxon>
        <taxon>Desulfobacteraceae</taxon>
        <taxon>Desulfamplus</taxon>
    </lineage>
</organism>
<dbReference type="OrthoDB" id="9783240at2"/>
<dbReference type="InterPro" id="IPR051010">
    <property type="entry name" value="BCAA_transport"/>
</dbReference>
<dbReference type="PANTHER" id="PTHR30483">
    <property type="entry name" value="LEUCINE-SPECIFIC-BINDING PROTEIN"/>
    <property type="match status" value="1"/>
</dbReference>
<dbReference type="SUPFAM" id="SSF53822">
    <property type="entry name" value="Periplasmic binding protein-like I"/>
    <property type="match status" value="1"/>
</dbReference>
<name>A0A1W1H7V5_9BACT</name>
<dbReference type="InterPro" id="IPR028081">
    <property type="entry name" value="Leu-bd"/>
</dbReference>
<dbReference type="InterPro" id="IPR028082">
    <property type="entry name" value="Peripla_BP_I"/>
</dbReference>
<sequence length="378" mass="41407">MARKLIKSLLFLITIFLFLSTISCTENASPVRVGAALVLTGPASYVGEEIRDGLIMAVEEINERGGINGRAIELVIEDATAPPPDGLSSSGNFLDPGKSAFDALEEKNPIVIVSSLSSLSIKLAPIAEKRKRLMVGLVATAPELTKTGDWVYRYWPTAEHEAPPLAELFEQLGHTTKGFGVIYLDDAYGTSVFRDLEKRCKAFGSKIVPAPFPLSGKKFSAEVELIKETSAVCVIGFDVHIINILKALREIGYQGDIISTTTATLPSVTSIPEAENVYVTAPAIYNKNFHFTDEIKNRYNQKFGKPFTQYSANGYDFIYILSGILEDQPVTMDALKGMFEKGFVYSGVFGNIELKSGKKDILFPIFPAQIINGNILFR</sequence>
<comment type="similarity">
    <text evidence="1">Belongs to the leucine-binding protein family.</text>
</comment>